<keyword evidence="7" id="KW-1185">Reference proteome</keyword>
<feature type="domain" description="RanBP2-type" evidence="5">
    <location>
        <begin position="252"/>
        <end position="278"/>
    </location>
</feature>
<gene>
    <name evidence="6" type="ORF">Tco_0679370</name>
</gene>
<sequence>MSQVDNRNSSAAKRARTDGGRREDDWTCPSCGNVNFSFRTTCNMRNCTQPRPADHNSKFAPKPMQTQQGYSSPAPYVRAPSPMYIGVAPYGSSLFNGSSVLHYDVGSSYQYNYGSRSPYQPLQFSGPPPMIGGGLYAIPQLMERYALALPVGHTALGSRPGYFPEEKAPKKDGKGDNDWPCPKCGNVNFSFRTICNMRKCSTPKPGTQDVNSGKSYSKFISIYYLASRNNIIRILYVAYGPHLVSEPDMPDGSWKCEQCNNINYPFRTKCNRQNCGAEKPSESQKSPSQEAEENDQDMFEKVQSRPAIDQFGSESRSCHGRGRGLSSCCCGYCVTASVVCVVNLCLNGSWDMLSLWIHVILVEFASRPSMFCS</sequence>
<evidence type="ECO:0000256" key="3">
    <source>
        <dbReference type="ARBA" id="ARBA00022833"/>
    </source>
</evidence>
<feature type="region of interest" description="Disordered" evidence="4">
    <location>
        <begin position="278"/>
        <end position="299"/>
    </location>
</feature>
<feature type="region of interest" description="Disordered" evidence="4">
    <location>
        <begin position="51"/>
        <end position="72"/>
    </location>
</feature>
<reference evidence="6" key="2">
    <citation type="submission" date="2022-01" db="EMBL/GenBank/DDBJ databases">
        <authorList>
            <person name="Yamashiro T."/>
            <person name="Shiraishi A."/>
            <person name="Satake H."/>
            <person name="Nakayama K."/>
        </authorList>
    </citation>
    <scope>NUCLEOTIDE SEQUENCE</scope>
</reference>
<feature type="domain" description="RanBP2-type" evidence="5">
    <location>
        <begin position="24"/>
        <end position="50"/>
    </location>
</feature>
<keyword evidence="2" id="KW-0863">Zinc-finger</keyword>
<feature type="domain" description="RanBP2-type" evidence="5">
    <location>
        <begin position="177"/>
        <end position="203"/>
    </location>
</feature>
<comment type="caution">
    <text evidence="6">The sequence shown here is derived from an EMBL/GenBank/DDBJ whole genome shotgun (WGS) entry which is preliminary data.</text>
</comment>
<dbReference type="InterPro" id="IPR036443">
    <property type="entry name" value="Znf_RanBP2_sf"/>
</dbReference>
<dbReference type="SUPFAM" id="SSF90209">
    <property type="entry name" value="Ran binding protein zinc finger-like"/>
    <property type="match status" value="3"/>
</dbReference>
<evidence type="ECO:0000256" key="1">
    <source>
        <dbReference type="ARBA" id="ARBA00022723"/>
    </source>
</evidence>
<keyword evidence="3" id="KW-0862">Zinc</keyword>
<dbReference type="PANTHER" id="PTHR12999">
    <property type="entry name" value="ZINC FINGER RAN-BINDING DOMAIN-CONTAINING PROTEIN 2 ZRANB2-RELATED"/>
    <property type="match status" value="1"/>
</dbReference>
<evidence type="ECO:0000259" key="5">
    <source>
        <dbReference type="SMART" id="SM00547"/>
    </source>
</evidence>
<dbReference type="Proteomes" id="UP001151760">
    <property type="component" value="Unassembled WGS sequence"/>
</dbReference>
<evidence type="ECO:0000256" key="4">
    <source>
        <dbReference type="SAM" id="MobiDB-lite"/>
    </source>
</evidence>
<organism evidence="6 7">
    <name type="scientific">Tanacetum coccineum</name>
    <dbReference type="NCBI Taxonomy" id="301880"/>
    <lineage>
        <taxon>Eukaryota</taxon>
        <taxon>Viridiplantae</taxon>
        <taxon>Streptophyta</taxon>
        <taxon>Embryophyta</taxon>
        <taxon>Tracheophyta</taxon>
        <taxon>Spermatophyta</taxon>
        <taxon>Magnoliopsida</taxon>
        <taxon>eudicotyledons</taxon>
        <taxon>Gunneridae</taxon>
        <taxon>Pentapetalae</taxon>
        <taxon>asterids</taxon>
        <taxon>campanulids</taxon>
        <taxon>Asterales</taxon>
        <taxon>Asteraceae</taxon>
        <taxon>Asteroideae</taxon>
        <taxon>Anthemideae</taxon>
        <taxon>Anthemidinae</taxon>
        <taxon>Tanacetum</taxon>
    </lineage>
</organism>
<dbReference type="SMART" id="SM00547">
    <property type="entry name" value="ZnF_RBZ"/>
    <property type="match status" value="3"/>
</dbReference>
<accession>A0ABQ4XHT8</accession>
<evidence type="ECO:0000313" key="6">
    <source>
        <dbReference type="EMBL" id="GJS64806.1"/>
    </source>
</evidence>
<evidence type="ECO:0000256" key="2">
    <source>
        <dbReference type="ARBA" id="ARBA00022771"/>
    </source>
</evidence>
<feature type="compositionally biased region" description="Polar residues" evidence="4">
    <location>
        <begin position="1"/>
        <end position="11"/>
    </location>
</feature>
<evidence type="ECO:0000313" key="7">
    <source>
        <dbReference type="Proteomes" id="UP001151760"/>
    </source>
</evidence>
<feature type="region of interest" description="Disordered" evidence="4">
    <location>
        <begin position="1"/>
        <end position="24"/>
    </location>
</feature>
<keyword evidence="1" id="KW-0479">Metal-binding</keyword>
<dbReference type="PANTHER" id="PTHR12999:SF24">
    <property type="entry name" value="RANBP2-TYPE DOMAIN-CONTAINING PROTEIN"/>
    <property type="match status" value="1"/>
</dbReference>
<dbReference type="Gene3D" id="4.10.1060.10">
    <property type="entry name" value="Zinc finger, RanBP2-type"/>
    <property type="match status" value="3"/>
</dbReference>
<dbReference type="EMBL" id="BQNB010009530">
    <property type="protein sequence ID" value="GJS64806.1"/>
    <property type="molecule type" value="Genomic_DNA"/>
</dbReference>
<reference evidence="6" key="1">
    <citation type="journal article" date="2022" name="Int. J. Mol. Sci.">
        <title>Draft Genome of Tanacetum Coccineum: Genomic Comparison of Closely Related Tanacetum-Family Plants.</title>
        <authorList>
            <person name="Yamashiro T."/>
            <person name="Shiraishi A."/>
            <person name="Nakayama K."/>
            <person name="Satake H."/>
        </authorList>
    </citation>
    <scope>NUCLEOTIDE SEQUENCE</scope>
</reference>
<protein>
    <submittedName>
        <fullName evidence="6">RanBP2-type zinc finger protein</fullName>
    </submittedName>
</protein>
<proteinExistence type="predicted"/>
<name>A0ABQ4XHT8_9ASTR</name>
<dbReference type="InterPro" id="IPR001876">
    <property type="entry name" value="Znf_RanBP2"/>
</dbReference>
<dbReference type="Pfam" id="PF00641">
    <property type="entry name" value="Zn_ribbon_RanBP"/>
    <property type="match status" value="3"/>
</dbReference>
<feature type="compositionally biased region" description="Basic and acidic residues" evidence="4">
    <location>
        <begin position="15"/>
        <end position="24"/>
    </location>
</feature>